<protein>
    <submittedName>
        <fullName evidence="2">Uncharacterized protein</fullName>
    </submittedName>
</protein>
<evidence type="ECO:0000313" key="3">
    <source>
        <dbReference type="Proteomes" id="UP000176774"/>
    </source>
</evidence>
<dbReference type="AlphaFoldDB" id="A0A1G2IDJ7"/>
<comment type="caution">
    <text evidence="2">The sequence shown here is derived from an EMBL/GenBank/DDBJ whole genome shotgun (WGS) entry which is preliminary data.</text>
</comment>
<reference evidence="2 3" key="1">
    <citation type="journal article" date="2016" name="Nat. Commun.">
        <title>Thousands of microbial genomes shed light on interconnected biogeochemical processes in an aquifer system.</title>
        <authorList>
            <person name="Anantharaman K."/>
            <person name="Brown C.T."/>
            <person name="Hug L.A."/>
            <person name="Sharon I."/>
            <person name="Castelle C.J."/>
            <person name="Probst A.J."/>
            <person name="Thomas B.C."/>
            <person name="Singh A."/>
            <person name="Wilkins M.J."/>
            <person name="Karaoz U."/>
            <person name="Brodie E.L."/>
            <person name="Williams K.H."/>
            <person name="Hubbard S.S."/>
            <person name="Banfield J.F."/>
        </authorList>
    </citation>
    <scope>NUCLEOTIDE SEQUENCE [LARGE SCALE GENOMIC DNA]</scope>
</reference>
<keyword evidence="1" id="KW-0812">Transmembrane</keyword>
<feature type="transmembrane region" description="Helical" evidence="1">
    <location>
        <begin position="72"/>
        <end position="98"/>
    </location>
</feature>
<feature type="transmembrane region" description="Helical" evidence="1">
    <location>
        <begin position="12"/>
        <end position="33"/>
    </location>
</feature>
<evidence type="ECO:0000256" key="1">
    <source>
        <dbReference type="SAM" id="Phobius"/>
    </source>
</evidence>
<feature type="transmembrane region" description="Helical" evidence="1">
    <location>
        <begin position="45"/>
        <end position="66"/>
    </location>
</feature>
<name>A0A1G2IDJ7_9BACT</name>
<organism evidence="2 3">
    <name type="scientific">Candidatus Staskawiczbacteria bacterium RIFCSPLOWO2_01_FULL_38_12b</name>
    <dbReference type="NCBI Taxonomy" id="1802214"/>
    <lineage>
        <taxon>Bacteria</taxon>
        <taxon>Candidatus Staskawicziibacteriota</taxon>
    </lineage>
</organism>
<accession>A0A1G2IDJ7</accession>
<evidence type="ECO:0000313" key="2">
    <source>
        <dbReference type="EMBL" id="OGZ72782.1"/>
    </source>
</evidence>
<keyword evidence="1" id="KW-1133">Transmembrane helix</keyword>
<proteinExistence type="predicted"/>
<sequence length="101" mass="11615">MNTFLRPTVFKIVFAFIGLLIVVFGWPMLYTFTSTITENGVYQNNLFMNAVNSAIFIIYYPVYAILNVVDNLPLSIAVNLTFTFLETYLISCIISMFFNKK</sequence>
<dbReference type="Proteomes" id="UP000176774">
    <property type="component" value="Unassembled WGS sequence"/>
</dbReference>
<gene>
    <name evidence="2" type="ORF">A2908_00160</name>
</gene>
<dbReference type="EMBL" id="MHPA01000021">
    <property type="protein sequence ID" value="OGZ72782.1"/>
    <property type="molecule type" value="Genomic_DNA"/>
</dbReference>
<keyword evidence="1" id="KW-0472">Membrane</keyword>